<dbReference type="HOGENOM" id="CLU_548485_0_0_6"/>
<accession>E8LIQ9</accession>
<evidence type="ECO:0000313" key="1">
    <source>
        <dbReference type="EMBL" id="EFY07593.1"/>
    </source>
</evidence>
<name>E8LIQ9_SUCHY</name>
<sequence length="497" mass="56555">MRNAVFYNSALFEHKENIVLTDFLKPHLKSFCDKFSDMSLKDYHGLLFTKGTVPSDTFINAVISNIKLNYGDIDEENVRLALKHPQCVYCANHGGIENHPELIASSLMSSYFAPLFKKQALIILACTSIGPKNPTVPGGFLLGKRLEENHYKRKRISFIPRKYDLKYLCSLRALKSDDIKRKLNTVSALASSYELSAIEAFTPENFGENSFLSQCFKTNSFYIKSFLTKVPHCPCYFVDDSVLISDLLKISLENENSFIFKIFNSPHLLYTLCKNLKGRANLWSDERVTDNWKDDFTGRGSVLFYRKKDSGTIEQLSLVKDKNDVYLRSADYTLKVTPQNIIEALNKNALIADLYLGYICLTLDYNVSLIGGIFFNYYIKDMLEITAKTLNLPKPTEPIYSTEFIQSFLTPFKVISPDADPFSLNKSRPLLQLDLHHLEPIDETQASSLLTATVKEALPLSIADMLLDFDLSDTQITDLRQELVKNLNAKSPIEFYL</sequence>
<proteinExistence type="predicted"/>
<evidence type="ECO:0000313" key="2">
    <source>
        <dbReference type="Proteomes" id="UP000018458"/>
    </source>
</evidence>
<dbReference type="Proteomes" id="UP000018458">
    <property type="component" value="Unassembled WGS sequence"/>
</dbReference>
<gene>
    <name evidence="1" type="ORF">HMPREF9444_00579</name>
</gene>
<reference evidence="1 2" key="1">
    <citation type="submission" date="2011-01" db="EMBL/GenBank/DDBJ databases">
        <authorList>
            <person name="Weinstock G."/>
            <person name="Sodergren E."/>
            <person name="Clifton S."/>
            <person name="Fulton L."/>
            <person name="Fulton B."/>
            <person name="Courtney L."/>
            <person name="Fronick C."/>
            <person name="Harrison M."/>
            <person name="Strong C."/>
            <person name="Farmer C."/>
            <person name="Delahaunty K."/>
            <person name="Markovic C."/>
            <person name="Hall O."/>
            <person name="Minx P."/>
            <person name="Tomlinson C."/>
            <person name="Mitreva M."/>
            <person name="Hou S."/>
            <person name="Chen J."/>
            <person name="Wollam A."/>
            <person name="Pepin K.H."/>
            <person name="Johnson M."/>
            <person name="Bhonagiri V."/>
            <person name="Zhang X."/>
            <person name="Suruliraj S."/>
            <person name="Warren W."/>
            <person name="Chinwalla A."/>
            <person name="Mardis E.R."/>
            <person name="Wilson R.K."/>
        </authorList>
    </citation>
    <scope>NUCLEOTIDE SEQUENCE [LARGE SCALE GENOMIC DNA]</scope>
    <source>
        <strain evidence="2">DSM 22608 / JCM 16073 / KCTC 15190 / YIT 12066</strain>
    </source>
</reference>
<dbReference type="EMBL" id="AEVO01000026">
    <property type="protein sequence ID" value="EFY07593.1"/>
    <property type="molecule type" value="Genomic_DNA"/>
</dbReference>
<protein>
    <submittedName>
        <fullName evidence="1">Uncharacterized protein</fullName>
    </submittedName>
</protein>
<dbReference type="STRING" id="762983.HMPREF9444_00579"/>
<organism evidence="1 2">
    <name type="scientific">Succinatimonas hippei (strain DSM 22608 / JCM 16073 / KCTC 15190 / YIT 12066)</name>
    <dbReference type="NCBI Taxonomy" id="762983"/>
    <lineage>
        <taxon>Bacteria</taxon>
        <taxon>Pseudomonadati</taxon>
        <taxon>Pseudomonadota</taxon>
        <taxon>Gammaproteobacteria</taxon>
        <taxon>Aeromonadales</taxon>
        <taxon>Succinivibrionaceae</taxon>
        <taxon>Succinatimonas</taxon>
    </lineage>
</organism>
<comment type="caution">
    <text evidence="1">The sequence shown here is derived from an EMBL/GenBank/DDBJ whole genome shotgun (WGS) entry which is preliminary data.</text>
</comment>
<dbReference type="AlphaFoldDB" id="E8LIQ9"/>
<keyword evidence="2" id="KW-1185">Reference proteome</keyword>